<comment type="caution">
    <text evidence="1">The sequence shown here is derived from an EMBL/GenBank/DDBJ whole genome shotgun (WGS) entry which is preliminary data.</text>
</comment>
<proteinExistence type="predicted"/>
<evidence type="ECO:0000313" key="2">
    <source>
        <dbReference type="Proteomes" id="UP000499080"/>
    </source>
</evidence>
<reference evidence="1 2" key="1">
    <citation type="journal article" date="2019" name="Sci. Rep.">
        <title>Orb-weaving spider Araneus ventricosus genome elucidates the spidroin gene catalogue.</title>
        <authorList>
            <person name="Kono N."/>
            <person name="Nakamura H."/>
            <person name="Ohtoshi R."/>
            <person name="Moran D.A.P."/>
            <person name="Shinohara A."/>
            <person name="Yoshida Y."/>
            <person name="Fujiwara M."/>
            <person name="Mori M."/>
            <person name="Tomita M."/>
            <person name="Arakawa K."/>
        </authorList>
    </citation>
    <scope>NUCLEOTIDE SEQUENCE [LARGE SCALE GENOMIC DNA]</scope>
</reference>
<accession>A0A4Y2PXE6</accession>
<dbReference type="AlphaFoldDB" id="A0A4Y2PXE6"/>
<gene>
    <name evidence="1" type="ORF">AVEN_182056_1</name>
</gene>
<sequence>MQLISSVHDMRRRPHWYKKAEHMTCDADRTGTKKPNIWLPTPTVLVQKAKHMACDADRTGTKKPNIWIAKPNKKGLIENVYKIMWNLDYPTSLERSHLYNRKIV</sequence>
<organism evidence="1 2">
    <name type="scientific">Araneus ventricosus</name>
    <name type="common">Orbweaver spider</name>
    <name type="synonym">Epeira ventricosa</name>
    <dbReference type="NCBI Taxonomy" id="182803"/>
    <lineage>
        <taxon>Eukaryota</taxon>
        <taxon>Metazoa</taxon>
        <taxon>Ecdysozoa</taxon>
        <taxon>Arthropoda</taxon>
        <taxon>Chelicerata</taxon>
        <taxon>Arachnida</taxon>
        <taxon>Araneae</taxon>
        <taxon>Araneomorphae</taxon>
        <taxon>Entelegynae</taxon>
        <taxon>Araneoidea</taxon>
        <taxon>Araneidae</taxon>
        <taxon>Araneus</taxon>
    </lineage>
</organism>
<keyword evidence="2" id="KW-1185">Reference proteome</keyword>
<evidence type="ECO:0000313" key="1">
    <source>
        <dbReference type="EMBL" id="GBN55250.1"/>
    </source>
</evidence>
<protein>
    <submittedName>
        <fullName evidence="1">Uncharacterized protein</fullName>
    </submittedName>
</protein>
<dbReference type="Proteomes" id="UP000499080">
    <property type="component" value="Unassembled WGS sequence"/>
</dbReference>
<name>A0A4Y2PXE6_ARAVE</name>
<dbReference type="EMBL" id="BGPR01012248">
    <property type="protein sequence ID" value="GBN55250.1"/>
    <property type="molecule type" value="Genomic_DNA"/>
</dbReference>